<protein>
    <submittedName>
        <fullName evidence="1">Ricin B-type lectin domain-containing protein</fullName>
    </submittedName>
</protein>
<reference evidence="1" key="1">
    <citation type="submission" date="2022-06" db="EMBL/GenBank/DDBJ databases">
        <title>Fusarium solani species complex genomes reveal bases of compartmentalisation and animal pathogenesis.</title>
        <authorList>
            <person name="Tsai I.J."/>
        </authorList>
    </citation>
    <scope>NUCLEOTIDE SEQUENCE</scope>
    <source>
        <strain evidence="1">Fu6.1</strain>
    </source>
</reference>
<sequence>MEADARLFIQHEIAAIRTDYNTSVSEDKRLPDDWPTDDNVQTLVNMTGQLFAYAKILCRFIGDDQLGSPGQMLEAVLSSQGECVASRLDELYAPTLARAYIGQSPAMIEQFRQVVGAIVITDSPLSILALSRLLQVPEHTVTDQLNMLHSVIDVPQSTASPVRLHHSSFRHFLLSSHSEYSLDVTLIHDYLAACCLRIMAECLRTNICGLSSPGTDRSSVKLDRIRSCIPEELQYACHYWALHVKRAGWMEDDEGRVFKFLNNHLLHWLEALSLVGSATESISIIQTMQDSINHTRREGLFGLLDDALQLLRHNMSVIDSNPLQLYSSALSFAPQQSVVANSFSDHIPQWMSLRPAREILWTDCQQILEGHQDAVNSVAFSPDSSLLVSASDDHTVRLWRVSDGKCMQKLLGHKDDVFSAIFFPSGDVIASGSADKTVKLWSVEDGRCLRSLKGHNSGVYEVAVSSDSALLAFGSFMPVELESGKVWIWSITKNRYLHEIQGSWGAVYSVSFSPDSTLLASGTEDGVVRIWNIESGKCVHTLKEHDNSVFSVAFAPNSDYFASSSSDGTVRLWQLGENSSIQTLESGNFMTSISISSDSALLATASSDDEIQLWNVDDGCCDLRLEGHVDRVESVAISPCSKLLASASSDSTVRVWLPYNTSSAPKPERDHRRVCAIKFSPDHAVLASGADGSIVQLWDANDGTLIHDLRMEEEDNDEDEDEGGIGGTYVDILEFSNDGTLLVAVALDGAARLWSVVDGKCIHDLTYEDGCVTAVQFSSDSTVLFLGRGNGNIEQLIVGEGFGDEISGHGSSITAMSLSSDSTILASGAYCGTVHLWDLVDSKCLHELAGHDSEVKAVVFSPNTSLLATSYEDNVVCLWSVNDGSCTRRLRASEQVRSMAFSPDSILLATAAKDDLLQLWDTGDGESVADHKFHRVGTSDIRFGPDGSSLIFDAGTLSIEAAISGDKSTDSAQAWIDAGFAISQDEHWVTWRGDKLLWLPVTVRPSCWTIHESTIAIGCLSGRTVIMKLDVSRV</sequence>
<proteinExistence type="predicted"/>
<evidence type="ECO:0000313" key="1">
    <source>
        <dbReference type="EMBL" id="KAI8674527.1"/>
    </source>
</evidence>
<organism evidence="1 2">
    <name type="scientific">Fusarium keratoplasticum</name>
    <dbReference type="NCBI Taxonomy" id="1328300"/>
    <lineage>
        <taxon>Eukaryota</taxon>
        <taxon>Fungi</taxon>
        <taxon>Dikarya</taxon>
        <taxon>Ascomycota</taxon>
        <taxon>Pezizomycotina</taxon>
        <taxon>Sordariomycetes</taxon>
        <taxon>Hypocreomycetidae</taxon>
        <taxon>Hypocreales</taxon>
        <taxon>Nectriaceae</taxon>
        <taxon>Fusarium</taxon>
        <taxon>Fusarium solani species complex</taxon>
    </lineage>
</organism>
<dbReference type="EMBL" id="CM046505">
    <property type="protein sequence ID" value="KAI8674527.1"/>
    <property type="molecule type" value="Genomic_DNA"/>
</dbReference>
<comment type="caution">
    <text evidence="1">The sequence shown here is derived from an EMBL/GenBank/DDBJ whole genome shotgun (WGS) entry which is preliminary data.</text>
</comment>
<dbReference type="Proteomes" id="UP001065298">
    <property type="component" value="Chromosome 3"/>
</dbReference>
<evidence type="ECO:0000313" key="2">
    <source>
        <dbReference type="Proteomes" id="UP001065298"/>
    </source>
</evidence>
<name>A0ACC0R430_9HYPO</name>
<keyword evidence="2" id="KW-1185">Reference proteome</keyword>
<gene>
    <name evidence="1" type="ORF">NCS57_00350700</name>
</gene>
<accession>A0ACC0R430</accession>